<evidence type="ECO:0000313" key="1">
    <source>
        <dbReference type="EMBL" id="KAG8229944.1"/>
    </source>
</evidence>
<keyword evidence="2" id="KW-1185">Reference proteome</keyword>
<evidence type="ECO:0000313" key="2">
    <source>
        <dbReference type="Proteomes" id="UP000792457"/>
    </source>
</evidence>
<reference evidence="1" key="2">
    <citation type="submission" date="2017-10" db="EMBL/GenBank/DDBJ databases">
        <title>Ladona fulva Genome sequencing and assembly.</title>
        <authorList>
            <person name="Murali S."/>
            <person name="Richards S."/>
            <person name="Bandaranaike D."/>
            <person name="Bellair M."/>
            <person name="Blankenburg K."/>
            <person name="Chao H."/>
            <person name="Dinh H."/>
            <person name="Doddapaneni H."/>
            <person name="Dugan-Rocha S."/>
            <person name="Elkadiri S."/>
            <person name="Gnanaolivu R."/>
            <person name="Hernandez B."/>
            <person name="Skinner E."/>
            <person name="Javaid M."/>
            <person name="Lee S."/>
            <person name="Li M."/>
            <person name="Ming W."/>
            <person name="Munidasa M."/>
            <person name="Muniz J."/>
            <person name="Nguyen L."/>
            <person name="Hughes D."/>
            <person name="Osuji N."/>
            <person name="Pu L.-L."/>
            <person name="Puazo M."/>
            <person name="Qu C."/>
            <person name="Quiroz J."/>
            <person name="Raj R."/>
            <person name="Weissenberger G."/>
            <person name="Xin Y."/>
            <person name="Zou X."/>
            <person name="Han Y."/>
            <person name="Worley K."/>
            <person name="Muzny D."/>
            <person name="Gibbs R."/>
        </authorList>
    </citation>
    <scope>NUCLEOTIDE SEQUENCE</scope>
    <source>
        <strain evidence="1">Sampled in the wild</strain>
    </source>
</reference>
<dbReference type="AlphaFoldDB" id="A0A8K0K7L0"/>
<sequence>MENANRWELALQEASLTNEEIFNHAISLDAPTRSVPYGKSKNTLRGILYLDAPGGTEKTFLISLILAEICSKKEIALA</sequence>
<comment type="caution">
    <text evidence="1">The sequence shown here is derived from an EMBL/GenBank/DDBJ whole genome shotgun (WGS) entry which is preliminary data.</text>
</comment>
<gene>
    <name evidence="1" type="ORF">J437_LFUL011088</name>
</gene>
<evidence type="ECO:0008006" key="3">
    <source>
        <dbReference type="Google" id="ProtNLM"/>
    </source>
</evidence>
<accession>A0A8K0K7L0</accession>
<organism evidence="1 2">
    <name type="scientific">Ladona fulva</name>
    <name type="common">Scarce chaser dragonfly</name>
    <name type="synonym">Libellula fulva</name>
    <dbReference type="NCBI Taxonomy" id="123851"/>
    <lineage>
        <taxon>Eukaryota</taxon>
        <taxon>Metazoa</taxon>
        <taxon>Ecdysozoa</taxon>
        <taxon>Arthropoda</taxon>
        <taxon>Hexapoda</taxon>
        <taxon>Insecta</taxon>
        <taxon>Pterygota</taxon>
        <taxon>Palaeoptera</taxon>
        <taxon>Odonata</taxon>
        <taxon>Epiprocta</taxon>
        <taxon>Anisoptera</taxon>
        <taxon>Libelluloidea</taxon>
        <taxon>Libellulidae</taxon>
        <taxon>Ladona</taxon>
    </lineage>
</organism>
<dbReference type="Proteomes" id="UP000792457">
    <property type="component" value="Unassembled WGS sequence"/>
</dbReference>
<reference evidence="1" key="1">
    <citation type="submission" date="2013-04" db="EMBL/GenBank/DDBJ databases">
        <authorList>
            <person name="Qu J."/>
            <person name="Murali S.C."/>
            <person name="Bandaranaike D."/>
            <person name="Bellair M."/>
            <person name="Blankenburg K."/>
            <person name="Chao H."/>
            <person name="Dinh H."/>
            <person name="Doddapaneni H."/>
            <person name="Downs B."/>
            <person name="Dugan-Rocha S."/>
            <person name="Elkadiri S."/>
            <person name="Gnanaolivu R.D."/>
            <person name="Hernandez B."/>
            <person name="Javaid M."/>
            <person name="Jayaseelan J.C."/>
            <person name="Lee S."/>
            <person name="Li M."/>
            <person name="Ming W."/>
            <person name="Munidasa M."/>
            <person name="Muniz J."/>
            <person name="Nguyen L."/>
            <person name="Ongeri F."/>
            <person name="Osuji N."/>
            <person name="Pu L.-L."/>
            <person name="Puazo M."/>
            <person name="Qu C."/>
            <person name="Quiroz J."/>
            <person name="Raj R."/>
            <person name="Weissenberger G."/>
            <person name="Xin Y."/>
            <person name="Zou X."/>
            <person name="Han Y."/>
            <person name="Richards S."/>
            <person name="Worley K."/>
            <person name="Muzny D."/>
            <person name="Gibbs R."/>
        </authorList>
    </citation>
    <scope>NUCLEOTIDE SEQUENCE</scope>
    <source>
        <strain evidence="1">Sampled in the wild</strain>
    </source>
</reference>
<protein>
    <recommendedName>
        <fullName evidence="3">ATP-dependent DNA helicase</fullName>
    </recommendedName>
</protein>
<proteinExistence type="predicted"/>
<dbReference type="EMBL" id="KZ308455">
    <property type="protein sequence ID" value="KAG8229944.1"/>
    <property type="molecule type" value="Genomic_DNA"/>
</dbReference>
<dbReference type="OrthoDB" id="6615588at2759"/>
<name>A0A8K0K7L0_LADFU</name>